<feature type="transmembrane region" description="Helical" evidence="8">
    <location>
        <begin position="355"/>
        <end position="375"/>
    </location>
</feature>
<evidence type="ECO:0000256" key="7">
    <source>
        <dbReference type="ARBA" id="ARBA00023224"/>
    </source>
</evidence>
<feature type="transmembrane region" description="Helical" evidence="8">
    <location>
        <begin position="246"/>
        <end position="269"/>
    </location>
</feature>
<dbReference type="PANTHER" id="PTHR21143">
    <property type="entry name" value="INVERTEBRATE GUSTATORY RECEPTOR"/>
    <property type="match status" value="1"/>
</dbReference>
<keyword evidence="4 8" id="KW-1133">Transmembrane helix</keyword>
<sequence length="394" mass="45718">MAQRYVQYDRRFGSVYPLFQLLGFSLVPLHGQALTSLYTLTAVFVSLYIAGEIIVLVYSLTKPEAMFFLSDATGTFADAIQFVIPLTVPLVSLLLSLGKRSTQKRITGLMDRIDKLFEAHGTTPRCLESFNYQLTQDILINMFVYNVIPTVNEFFIISRISANPIWYRNWYLKVWFFILIRLGDSFFLLHVQYLRNRYQFLNNELQLTVSTKGRDISAETIHRRLVDLKVIQNLLKDLTGEVSDRFGWQLFGVITMLFICTTIDGYWMYASLHHDGNLYKVESFLCGISPALMFFVLFTTCQRCLDEAEMTFYHLHSVCNRVLPYQTIILIEHFSKQLDNERINFSAANFFNLRLSALTSIFASITSYLVIYINFLPKKDTFADYNKEHNIVTT</sequence>
<evidence type="ECO:0000256" key="5">
    <source>
        <dbReference type="ARBA" id="ARBA00023136"/>
    </source>
</evidence>
<dbReference type="EnsemblMetazoa" id="AFUN015835-RA">
    <property type="protein sequence ID" value="AFUN015835-PA"/>
    <property type="gene ID" value="AFUN015835"/>
</dbReference>
<evidence type="ECO:0000256" key="4">
    <source>
        <dbReference type="ARBA" id="ARBA00022989"/>
    </source>
</evidence>
<evidence type="ECO:0000256" key="2">
    <source>
        <dbReference type="ARBA" id="ARBA00022475"/>
    </source>
</evidence>
<dbReference type="STRING" id="62324.A0A182S4W5"/>
<evidence type="ECO:0000256" key="8">
    <source>
        <dbReference type="RuleBase" id="RU363108"/>
    </source>
</evidence>
<dbReference type="VEuPathDB" id="VectorBase:AFUN015835"/>
<organism evidence="9">
    <name type="scientific">Anopheles funestus</name>
    <name type="common">African malaria mosquito</name>
    <dbReference type="NCBI Taxonomy" id="62324"/>
    <lineage>
        <taxon>Eukaryota</taxon>
        <taxon>Metazoa</taxon>
        <taxon>Ecdysozoa</taxon>
        <taxon>Arthropoda</taxon>
        <taxon>Hexapoda</taxon>
        <taxon>Insecta</taxon>
        <taxon>Pterygota</taxon>
        <taxon>Neoptera</taxon>
        <taxon>Endopterygota</taxon>
        <taxon>Diptera</taxon>
        <taxon>Nematocera</taxon>
        <taxon>Culicoidea</taxon>
        <taxon>Culicidae</taxon>
        <taxon>Anophelinae</taxon>
        <taxon>Anopheles</taxon>
    </lineage>
</organism>
<keyword evidence="3 8" id="KW-0812">Transmembrane</keyword>
<comment type="caution">
    <text evidence="8">Lacks conserved residue(s) required for the propagation of feature annotation.</text>
</comment>
<dbReference type="InterPro" id="IPR013604">
    <property type="entry name" value="7TM_chemorcpt"/>
</dbReference>
<dbReference type="GO" id="GO:0043025">
    <property type="term" value="C:neuronal cell body"/>
    <property type="evidence" value="ECO:0007669"/>
    <property type="project" value="TreeGrafter"/>
</dbReference>
<reference evidence="9" key="1">
    <citation type="submission" date="2020-05" db="UniProtKB">
        <authorList>
            <consortium name="EnsemblMetazoa"/>
        </authorList>
    </citation>
    <scope>IDENTIFICATION</scope>
    <source>
        <strain evidence="9">FUMOZ</strain>
    </source>
</reference>
<evidence type="ECO:0000313" key="9">
    <source>
        <dbReference type="EnsemblMetazoa" id="AFUN015835-PA"/>
    </source>
</evidence>
<protein>
    <recommendedName>
        <fullName evidence="8">Gustatory receptor</fullName>
    </recommendedName>
</protein>
<comment type="function">
    <text evidence="8">Gustatory receptor which mediates acceptance or avoidance behavior, depending on its substrates.</text>
</comment>
<feature type="transmembrane region" description="Helical" evidence="8">
    <location>
        <begin position="174"/>
        <end position="193"/>
    </location>
</feature>
<dbReference type="GO" id="GO:0008049">
    <property type="term" value="P:male courtship behavior"/>
    <property type="evidence" value="ECO:0007669"/>
    <property type="project" value="TreeGrafter"/>
</dbReference>
<accession>A0A182S4W5</accession>
<comment type="subcellular location">
    <subcellularLocation>
        <location evidence="1 8">Cell membrane</location>
        <topology evidence="1 8">Multi-pass membrane protein</topology>
    </subcellularLocation>
</comment>
<feature type="transmembrane region" description="Helical" evidence="8">
    <location>
        <begin position="37"/>
        <end position="59"/>
    </location>
</feature>
<dbReference type="GO" id="GO:0005886">
    <property type="term" value="C:plasma membrane"/>
    <property type="evidence" value="ECO:0007669"/>
    <property type="project" value="UniProtKB-SubCell"/>
</dbReference>
<evidence type="ECO:0000256" key="6">
    <source>
        <dbReference type="ARBA" id="ARBA00023170"/>
    </source>
</evidence>
<dbReference type="Pfam" id="PF08395">
    <property type="entry name" value="7tm_7"/>
    <property type="match status" value="1"/>
</dbReference>
<dbReference type="GO" id="GO:0007635">
    <property type="term" value="P:chemosensory behavior"/>
    <property type="evidence" value="ECO:0007669"/>
    <property type="project" value="TreeGrafter"/>
</dbReference>
<name>A0A182S4W5_ANOFN</name>
<dbReference type="GO" id="GO:0030425">
    <property type="term" value="C:dendrite"/>
    <property type="evidence" value="ECO:0007669"/>
    <property type="project" value="TreeGrafter"/>
</dbReference>
<feature type="transmembrane region" description="Helical" evidence="8">
    <location>
        <begin position="281"/>
        <end position="300"/>
    </location>
</feature>
<dbReference type="GO" id="GO:0030424">
    <property type="term" value="C:axon"/>
    <property type="evidence" value="ECO:0007669"/>
    <property type="project" value="TreeGrafter"/>
</dbReference>
<keyword evidence="5 8" id="KW-0472">Membrane</keyword>
<evidence type="ECO:0000256" key="1">
    <source>
        <dbReference type="ARBA" id="ARBA00004651"/>
    </source>
</evidence>
<keyword evidence="7 8" id="KW-0807">Transducer</keyword>
<proteinExistence type="inferred from homology"/>
<keyword evidence="6 8" id="KW-0675">Receptor</keyword>
<dbReference type="GO" id="GO:0050909">
    <property type="term" value="P:sensory perception of taste"/>
    <property type="evidence" value="ECO:0007669"/>
    <property type="project" value="InterPro"/>
</dbReference>
<feature type="transmembrane region" description="Helical" evidence="8">
    <location>
        <begin position="12"/>
        <end position="30"/>
    </location>
</feature>
<dbReference type="PANTHER" id="PTHR21143:SF104">
    <property type="entry name" value="GUSTATORY RECEPTOR 8A-RELATED"/>
    <property type="match status" value="1"/>
</dbReference>
<comment type="similarity">
    <text evidence="8">Belongs to the insect chemoreceptor superfamily. Gustatory receptor (GR) family.</text>
</comment>
<dbReference type="AlphaFoldDB" id="A0A182S4W5"/>
<dbReference type="GO" id="GO:0007165">
    <property type="term" value="P:signal transduction"/>
    <property type="evidence" value="ECO:0007669"/>
    <property type="project" value="UniProtKB-KW"/>
</dbReference>
<keyword evidence="2 8" id="KW-1003">Cell membrane</keyword>
<evidence type="ECO:0000256" key="3">
    <source>
        <dbReference type="ARBA" id="ARBA00022692"/>
    </source>
</evidence>